<comment type="subcellular location">
    <subcellularLocation>
        <location evidence="3">Endoplasmic reticulum</location>
    </subcellularLocation>
    <subcellularLocation>
        <location evidence="2">Golgi apparatus</location>
        <location evidence="2">cis-Golgi network</location>
    </subcellularLocation>
</comment>
<dbReference type="PANTHER" id="PTHR13048">
    <property type="entry name" value="TRAFFICKING PROTEIN PARTICLE COMPLEX SUBUNIT 3"/>
    <property type="match status" value="1"/>
</dbReference>
<dbReference type="SUPFAM" id="SSF111126">
    <property type="entry name" value="Ligand-binding domain in the NO signalling and Golgi transport"/>
    <property type="match status" value="1"/>
</dbReference>
<dbReference type="AlphaFoldDB" id="A0A2I2ZYU9"/>
<comment type="function">
    <text evidence="1">May play a role in vesicular transport from endoplasmic reticulum to Golgi.</text>
</comment>
<evidence type="ECO:0000313" key="9">
    <source>
        <dbReference type="Ensembl" id="ENSGGOP00000052291.1"/>
    </source>
</evidence>
<reference evidence="10" key="1">
    <citation type="submission" date="2011-05" db="EMBL/GenBank/DDBJ databases">
        <title>Insights into the evolution of the great apes provided by the gorilla genome.</title>
        <authorList>
            <person name="Scally A."/>
        </authorList>
    </citation>
    <scope>NUCLEOTIDE SEQUENCE [LARGE SCALE GENOMIC DNA]</scope>
</reference>
<gene>
    <name evidence="9" type="primary">TRAPPC3</name>
</gene>
<keyword evidence="7" id="KW-0931">ER-Golgi transport</keyword>
<dbReference type="Ensembl" id="ENSGGOT00000056154.1">
    <property type="protein sequence ID" value="ENSGGOP00000052291.1"/>
    <property type="gene ID" value="ENSGGOG00000004752.3"/>
</dbReference>
<comment type="similarity">
    <text evidence="4">Belongs to the TRAPP small subunits family. BET3 subfamily.</text>
</comment>
<dbReference type="Pfam" id="PF04051">
    <property type="entry name" value="TRAPP"/>
    <property type="match status" value="1"/>
</dbReference>
<reference evidence="9 10" key="2">
    <citation type="journal article" date="2012" name="Nature">
        <title>Insights into hominid evolution from the gorilla genome sequence.</title>
        <authorList>
            <person name="Scally A."/>
            <person name="Dutheil J.Y."/>
            <person name="Hillier L.W."/>
            <person name="Jordan G.E."/>
            <person name="Goodhead I."/>
            <person name="Herrero J."/>
            <person name="Hobolth A."/>
            <person name="Lappalainen T."/>
            <person name="Mailund T."/>
            <person name="Marques-Bonet T."/>
            <person name="McCarthy S."/>
            <person name="Montgomery S.H."/>
            <person name="Schwalie P.C."/>
            <person name="Tang Y.A."/>
            <person name="Ward M.C."/>
            <person name="Xue Y."/>
            <person name="Yngvadottir B."/>
            <person name="Alkan C."/>
            <person name="Andersen L.N."/>
            <person name="Ayub Q."/>
            <person name="Ball E.V."/>
            <person name="Beal K."/>
            <person name="Bradley B.J."/>
            <person name="Chen Y."/>
            <person name="Clee C.M."/>
            <person name="Fitzgerald S."/>
            <person name="Graves T.A."/>
            <person name="Gu Y."/>
            <person name="Heath P."/>
            <person name="Heger A."/>
            <person name="Karakoc E."/>
            <person name="Kolb-Kokocinski A."/>
            <person name="Laird G.K."/>
            <person name="Lunter G."/>
            <person name="Meader S."/>
            <person name="Mort M."/>
            <person name="Mullikin J.C."/>
            <person name="Munch K."/>
            <person name="O'Connor T.D."/>
            <person name="Phillips A.D."/>
            <person name="Prado-Martinez J."/>
            <person name="Rogers A.S."/>
            <person name="Sajjadian S."/>
            <person name="Schmidt D."/>
            <person name="Shaw K."/>
            <person name="Simpson J.T."/>
            <person name="Stenson P.D."/>
            <person name="Turner D.J."/>
            <person name="Vigilant L."/>
            <person name="Vilella A.J."/>
            <person name="Whitener W."/>
            <person name="Zhu B."/>
            <person name="Cooper D.N."/>
            <person name="de Jong P."/>
            <person name="Dermitzakis E.T."/>
            <person name="Eichler E.E."/>
            <person name="Flicek P."/>
            <person name="Goldman N."/>
            <person name="Mundy N.I."/>
            <person name="Ning Z."/>
            <person name="Odom D.T."/>
            <person name="Ponting C.P."/>
            <person name="Quail M.A."/>
            <person name="Ryder O.A."/>
            <person name="Searle S.M."/>
            <person name="Warren W.C."/>
            <person name="Wilson R.K."/>
            <person name="Schierup M.H."/>
            <person name="Rogers J."/>
            <person name="Tyler-Smith C."/>
            <person name="Durbin R."/>
        </authorList>
    </citation>
    <scope>NUCLEOTIDE SEQUENCE [LARGE SCALE GENOMIC DNA]</scope>
</reference>
<reference evidence="9" key="3">
    <citation type="submission" date="2025-08" db="UniProtKB">
        <authorList>
            <consortium name="Ensembl"/>
        </authorList>
    </citation>
    <scope>IDENTIFICATION</scope>
</reference>
<evidence type="ECO:0000256" key="1">
    <source>
        <dbReference type="ARBA" id="ARBA00002910"/>
    </source>
</evidence>
<dbReference type="Proteomes" id="UP000001519">
    <property type="component" value="Chromosome 1"/>
</dbReference>
<evidence type="ECO:0000313" key="10">
    <source>
        <dbReference type="Proteomes" id="UP000001519"/>
    </source>
</evidence>
<dbReference type="EMBL" id="CABD030002435">
    <property type="status" value="NOT_ANNOTATED_CDS"/>
    <property type="molecule type" value="Genomic_DNA"/>
</dbReference>
<evidence type="ECO:0000256" key="7">
    <source>
        <dbReference type="ARBA" id="ARBA00022892"/>
    </source>
</evidence>
<evidence type="ECO:0000256" key="2">
    <source>
        <dbReference type="ARBA" id="ARBA00004222"/>
    </source>
</evidence>
<dbReference type="Gene3D" id="3.30.1380.20">
    <property type="entry name" value="Trafficking protein particle complex subunit 3"/>
    <property type="match status" value="1"/>
</dbReference>
<evidence type="ECO:0000256" key="6">
    <source>
        <dbReference type="ARBA" id="ARBA00022824"/>
    </source>
</evidence>
<dbReference type="GO" id="GO:0005794">
    <property type="term" value="C:Golgi apparatus"/>
    <property type="evidence" value="ECO:0007669"/>
    <property type="project" value="UniProtKB-SubCell"/>
</dbReference>
<dbReference type="InterPro" id="IPR024096">
    <property type="entry name" value="NO_sig/Golgi_transp_ligand-bd"/>
</dbReference>
<keyword evidence="10" id="KW-1185">Reference proteome</keyword>
<dbReference type="GeneTree" id="ENSGT00390000003880"/>
<name>A0A2I2ZYU9_GORGO</name>
<dbReference type="GO" id="GO:0048193">
    <property type="term" value="P:Golgi vesicle transport"/>
    <property type="evidence" value="ECO:0007669"/>
    <property type="project" value="InterPro"/>
</dbReference>
<dbReference type="GO" id="GO:0030008">
    <property type="term" value="C:TRAPP complex"/>
    <property type="evidence" value="ECO:0007669"/>
    <property type="project" value="InterPro"/>
</dbReference>
<dbReference type="InterPro" id="IPR007194">
    <property type="entry name" value="TRAPP_component"/>
</dbReference>
<dbReference type="Bgee" id="ENSGGOG00000004752">
    <property type="expression patterns" value="Expressed in adult mammalian kidney and 6 other cell types or tissues"/>
</dbReference>
<dbReference type="GO" id="GO:0005783">
    <property type="term" value="C:endoplasmic reticulum"/>
    <property type="evidence" value="ECO:0007669"/>
    <property type="project" value="UniProtKB-SubCell"/>
</dbReference>
<keyword evidence="5" id="KW-0813">Transport</keyword>
<evidence type="ECO:0000256" key="3">
    <source>
        <dbReference type="ARBA" id="ARBA00004240"/>
    </source>
</evidence>
<protein>
    <submittedName>
        <fullName evidence="9">Trafficking protein particle complex subunit 3</fullName>
    </submittedName>
</protein>
<reference evidence="9" key="4">
    <citation type="submission" date="2025-09" db="UniProtKB">
        <authorList>
            <consortium name="Ensembl"/>
        </authorList>
    </citation>
    <scope>IDENTIFICATION</scope>
</reference>
<dbReference type="InterPro" id="IPR016721">
    <property type="entry name" value="Bet3"/>
</dbReference>
<evidence type="ECO:0000256" key="4">
    <source>
        <dbReference type="ARBA" id="ARBA00006218"/>
    </source>
</evidence>
<evidence type="ECO:0000256" key="8">
    <source>
        <dbReference type="ARBA" id="ARBA00023034"/>
    </source>
</evidence>
<accession>A0A2I2ZYU9</accession>
<evidence type="ECO:0000256" key="5">
    <source>
        <dbReference type="ARBA" id="ARBA00022448"/>
    </source>
</evidence>
<organism evidence="9 10">
    <name type="scientific">Gorilla gorilla gorilla</name>
    <name type="common">Western lowland gorilla</name>
    <dbReference type="NCBI Taxonomy" id="9595"/>
    <lineage>
        <taxon>Eukaryota</taxon>
        <taxon>Metazoa</taxon>
        <taxon>Chordata</taxon>
        <taxon>Craniata</taxon>
        <taxon>Vertebrata</taxon>
        <taxon>Euteleostomi</taxon>
        <taxon>Mammalia</taxon>
        <taxon>Eutheria</taxon>
        <taxon>Euarchontoglires</taxon>
        <taxon>Primates</taxon>
        <taxon>Haplorrhini</taxon>
        <taxon>Catarrhini</taxon>
        <taxon>Hominidae</taxon>
        <taxon>Gorilla</taxon>
    </lineage>
</organism>
<keyword evidence="6" id="KW-0256">Endoplasmic reticulum</keyword>
<dbReference type="EMBL" id="CABD030002434">
    <property type="status" value="NOT_ANNOTATED_CDS"/>
    <property type="molecule type" value="Genomic_DNA"/>
</dbReference>
<proteinExistence type="inferred from homology"/>
<sequence>MSRQANRGTESKKMSSELFTLTYGALVTQLCKDYENDEDVNKQLDKMGFNIGVRLIEDFLARSNVGRCHDFRETADVIAKERKMFLGKQNKTKRQAKLYDAVKERSAASCTDASPLLS</sequence>
<keyword evidence="8" id="KW-0333">Golgi apparatus</keyword>